<reference evidence="1 3" key="3">
    <citation type="journal article" date="2024" name="Syst. Appl. Microbiol.">
        <title>Helicobacter cappadocius sp. nov., from lizards: The first psychrotrophic Helicobacter species.</title>
        <authorList>
            <person name="Aydin F."/>
            <person name="Tarhane S."/>
            <person name="Karakaya E."/>
            <person name="Abay S."/>
            <person name="Kayman T."/>
            <person name="Guran O."/>
            <person name="Bozkurt E."/>
            <person name="Uzum N."/>
            <person name="Avci A."/>
            <person name="Olgun K."/>
            <person name="Jablonski D."/>
            <person name="Guran C."/>
            <person name="Burcin Saticioglu I."/>
        </authorList>
    </citation>
    <scope>NUCLEOTIDE SEQUENCE [LARGE SCALE GENOMIC DNA]</scope>
    <source>
        <strain evidence="1">Faydin-H75</strain>
        <strain evidence="3">faydin-H76</strain>
    </source>
</reference>
<protein>
    <submittedName>
        <fullName evidence="2">Outer membrane family protein</fullName>
    </submittedName>
</protein>
<dbReference type="Pfam" id="PF02521">
    <property type="entry name" value="HP_OMP_2"/>
    <property type="match status" value="1"/>
</dbReference>
<dbReference type="RefSeq" id="WP_305517520.1">
    <property type="nucleotide sequence ID" value="NZ_JAUPEV010000012.1"/>
</dbReference>
<dbReference type="Proteomes" id="UP001240777">
    <property type="component" value="Unassembled WGS sequence"/>
</dbReference>
<dbReference type="Proteomes" id="UP001177258">
    <property type="component" value="Unassembled WGS sequence"/>
</dbReference>
<gene>
    <name evidence="1" type="ORF">Q5I04_07130</name>
    <name evidence="2" type="ORF">Q5I06_07585</name>
</gene>
<reference evidence="1" key="2">
    <citation type="submission" date="2023-07" db="EMBL/GenBank/DDBJ databases">
        <authorList>
            <person name="Aydin F."/>
            <person name="Tarhane S."/>
            <person name="Saticioglu I.B."/>
            <person name="Karakaya E."/>
            <person name="Abay S."/>
            <person name="Guran O."/>
            <person name="Bozkurt E."/>
            <person name="Uzum N."/>
            <person name="Olgun K."/>
            <person name="Jablonski D."/>
        </authorList>
    </citation>
    <scope>NUCLEOTIDE SEQUENCE</scope>
    <source>
        <strain evidence="1">Faydin-H75</strain>
    </source>
</reference>
<evidence type="ECO:0000313" key="4">
    <source>
        <dbReference type="Proteomes" id="UP001240777"/>
    </source>
</evidence>
<dbReference type="InterPro" id="IPR003678">
    <property type="entry name" value="Put_OMP"/>
</dbReference>
<keyword evidence="4" id="KW-1185">Reference proteome</keyword>
<dbReference type="EMBL" id="JAUPEV010000012">
    <property type="protein sequence ID" value="MDO7253680.1"/>
    <property type="molecule type" value="Genomic_DNA"/>
</dbReference>
<sequence length="430" mass="49227">MKKIFKIALFCTTFLTPFFGFDFELTGQTSAFSKVGFDGRKYNPQKNIYPTDSYATILGEMDFEFKNITKGLDIVIGGMLNALVYDSTIHQGQAEGYPYNFGTQYIGYWAGHSGLDVQSPRFFMIHNAYINYNYEGVFGLKIGRYETDGQDWFTAFNQGGEFYAKYKDFKIWGMFSDARASAYNDWFWDYGRFYTQGEPLMSGGIEFSKYGLSISPYYYYIPNSMNAPGFNITYDTNPNFNNIGLRSKTTIVMLFPFYSNISPETTDVIAFNEILGKNAQSLFIRQQFYYNNYNFGGILYKNFGNANGRIGVYGDPITYNIWTGSVYDFGPALSNMVGKDALSGFLYVGQKLDKFDWQILGRLTTSPRADEQSLALYLSYAFNEKIDAGFKLEYMQVNTHKGYQIGSAPPLESENFSDRSHLMMHITRKF</sequence>
<comment type="caution">
    <text evidence="2">The sequence shown here is derived from an EMBL/GenBank/DDBJ whole genome shotgun (WGS) entry which is preliminary data.</text>
</comment>
<dbReference type="AlphaFoldDB" id="A0AA90TA70"/>
<proteinExistence type="predicted"/>
<evidence type="ECO:0000313" key="2">
    <source>
        <dbReference type="EMBL" id="MDP2539632.1"/>
    </source>
</evidence>
<dbReference type="EMBL" id="JAUYZK010000012">
    <property type="protein sequence ID" value="MDP2539632.1"/>
    <property type="molecule type" value="Genomic_DNA"/>
</dbReference>
<evidence type="ECO:0000313" key="1">
    <source>
        <dbReference type="EMBL" id="MDO7253680.1"/>
    </source>
</evidence>
<accession>A0AA90TA70</accession>
<name>A0AA90TA70_9HELI</name>
<organism evidence="2 3">
    <name type="scientific">Helicobacter cappadocius</name>
    <dbReference type="NCBI Taxonomy" id="3063998"/>
    <lineage>
        <taxon>Bacteria</taxon>
        <taxon>Pseudomonadati</taxon>
        <taxon>Campylobacterota</taxon>
        <taxon>Epsilonproteobacteria</taxon>
        <taxon>Campylobacterales</taxon>
        <taxon>Helicobacteraceae</taxon>
        <taxon>Helicobacter</taxon>
    </lineage>
</organism>
<reference evidence="2 4" key="1">
    <citation type="submission" date="2023-07" db="EMBL/GenBank/DDBJ databases">
        <title>Unpublished Manusciprt.</title>
        <authorList>
            <person name="Aydin F."/>
            <person name="Tarhane S."/>
            <person name="Saticioglu I.B."/>
            <person name="Karakaya E."/>
            <person name="Abay S."/>
            <person name="Guran O."/>
            <person name="Bozkurt E."/>
            <person name="Uzum N."/>
            <person name="Olgun K."/>
            <person name="Jablonski D."/>
        </authorList>
    </citation>
    <scope>NUCLEOTIDE SEQUENCE</scope>
    <source>
        <strain evidence="4">faydin-H75</strain>
        <strain evidence="2">Faydin-H76</strain>
    </source>
</reference>
<evidence type="ECO:0000313" key="3">
    <source>
        <dbReference type="Proteomes" id="UP001177258"/>
    </source>
</evidence>